<dbReference type="AlphaFoldDB" id="A0A194XKN0"/>
<accession>A0A194XKN0</accession>
<dbReference type="OrthoDB" id="3200163at2759"/>
<sequence length="357" mass="41281">MREGGRSNDAGIHSASQAAIRQGYWAQSSESYLELVRLLVEADDEYDPIELLLESNDARHTNVYRSIEAWPIFFTPALLLWLLQQSSVRIQDLSVEQFVSFAIRICSQRGQRYSATLARILLERRNVISDLCYARTIAGETMIHSLAGQLGFFIRVSSLEGYDVALADHWDTNRRLSKVDIERSSLPLQDLFTLARELLSAGSEFSSLAWVHAPPRQFTPLLFVFYGFFEDFELFCPRFPMHPLNGATIAIQVWLRLLQSLGVSLNDYGRREKSIHACSNVGKKWKFTGKLSIRHHPHVVYKLTGFDYGPQLSDWRFYITEDMGHIDRYFRDFWDMIDHPERAMPGAWIEEFNEEND</sequence>
<evidence type="ECO:0000313" key="1">
    <source>
        <dbReference type="EMBL" id="KUJ20770.1"/>
    </source>
</evidence>
<gene>
    <name evidence="1" type="ORF">LY89DRAFT_730786</name>
</gene>
<dbReference type="RefSeq" id="XP_018075125.1">
    <property type="nucleotide sequence ID" value="XM_018219512.1"/>
</dbReference>
<keyword evidence="2" id="KW-1185">Reference proteome</keyword>
<dbReference type="InParanoid" id="A0A194XKN0"/>
<dbReference type="EMBL" id="KQ947409">
    <property type="protein sequence ID" value="KUJ20770.1"/>
    <property type="molecule type" value="Genomic_DNA"/>
</dbReference>
<dbReference type="GeneID" id="28829238"/>
<reference evidence="1 2" key="1">
    <citation type="submission" date="2015-10" db="EMBL/GenBank/DDBJ databases">
        <title>Full genome of DAOMC 229536 Phialocephala scopiformis, a fungal endophyte of spruce producing the potent anti-insectan compound rugulosin.</title>
        <authorList>
            <consortium name="DOE Joint Genome Institute"/>
            <person name="Walker A.K."/>
            <person name="Frasz S.L."/>
            <person name="Seifert K.A."/>
            <person name="Miller J.D."/>
            <person name="Mondo S.J."/>
            <person name="Labutti K."/>
            <person name="Lipzen A."/>
            <person name="Dockter R."/>
            <person name="Kennedy M."/>
            <person name="Grigoriev I.V."/>
            <person name="Spatafora J.W."/>
        </authorList>
    </citation>
    <scope>NUCLEOTIDE SEQUENCE [LARGE SCALE GENOMIC DNA]</scope>
    <source>
        <strain evidence="1 2">CBS 120377</strain>
    </source>
</reference>
<dbReference type="KEGG" id="psco:LY89DRAFT_730786"/>
<protein>
    <submittedName>
        <fullName evidence="1">Uncharacterized protein</fullName>
    </submittedName>
</protein>
<name>A0A194XKN0_MOLSC</name>
<dbReference type="Proteomes" id="UP000070700">
    <property type="component" value="Unassembled WGS sequence"/>
</dbReference>
<evidence type="ECO:0000313" key="2">
    <source>
        <dbReference type="Proteomes" id="UP000070700"/>
    </source>
</evidence>
<organism evidence="1 2">
    <name type="scientific">Mollisia scopiformis</name>
    <name type="common">Conifer needle endophyte fungus</name>
    <name type="synonym">Phialocephala scopiformis</name>
    <dbReference type="NCBI Taxonomy" id="149040"/>
    <lineage>
        <taxon>Eukaryota</taxon>
        <taxon>Fungi</taxon>
        <taxon>Dikarya</taxon>
        <taxon>Ascomycota</taxon>
        <taxon>Pezizomycotina</taxon>
        <taxon>Leotiomycetes</taxon>
        <taxon>Helotiales</taxon>
        <taxon>Mollisiaceae</taxon>
        <taxon>Mollisia</taxon>
    </lineage>
</organism>
<proteinExistence type="predicted"/>